<dbReference type="AlphaFoldDB" id="A0A7R8WPH6"/>
<sequence>MGDCGTQLQTTALTREQEEKRLEVRCPEVGCGEIVRLGDLKGHRTQCVLKTEVCSGWCEQVLLNKEKEGHECNQFMKNQVDQLSAELLDRDERMSQLDRENQGLLEVLKETTEKSQQLLHEVETLQTELQTLREQKNGLEVVLGSTEAEVDDRDAEIGTLSDQLVRLKQRLKESNGKLASAMEIQDIFQHSNKTERMILPEHADGLEIKVIIRNVVSGKVMDILQDGTDEIEIVFNDVTSMDAREVRQSKPLIRKGEILRFAITRSEGTLLAEIIGKDGTHVEVKKMAFINSDEGKELVVMPQQEEAEGAKEGTVKWEEITNDWIKDGSLTLKAWLK</sequence>
<accession>A0A7R8WPH6</accession>
<gene>
    <name evidence="1" type="ORF">CTOB1V02_LOCUS13520</name>
</gene>
<dbReference type="EMBL" id="OB674295">
    <property type="protein sequence ID" value="CAD7235705.1"/>
    <property type="molecule type" value="Genomic_DNA"/>
</dbReference>
<name>A0A7R8WPH6_9CRUS</name>
<evidence type="ECO:0000313" key="1">
    <source>
        <dbReference type="EMBL" id="CAD7235705.1"/>
    </source>
</evidence>
<dbReference type="OrthoDB" id="5964019at2759"/>
<organism evidence="1">
    <name type="scientific">Cyprideis torosa</name>
    <dbReference type="NCBI Taxonomy" id="163714"/>
    <lineage>
        <taxon>Eukaryota</taxon>
        <taxon>Metazoa</taxon>
        <taxon>Ecdysozoa</taxon>
        <taxon>Arthropoda</taxon>
        <taxon>Crustacea</taxon>
        <taxon>Oligostraca</taxon>
        <taxon>Ostracoda</taxon>
        <taxon>Podocopa</taxon>
        <taxon>Podocopida</taxon>
        <taxon>Cytherocopina</taxon>
        <taxon>Cytheroidea</taxon>
        <taxon>Cytherideidae</taxon>
        <taxon>Cyprideis</taxon>
    </lineage>
</organism>
<reference evidence="1" key="1">
    <citation type="submission" date="2020-11" db="EMBL/GenBank/DDBJ databases">
        <authorList>
            <person name="Tran Van P."/>
        </authorList>
    </citation>
    <scope>NUCLEOTIDE SEQUENCE</scope>
</reference>
<proteinExistence type="predicted"/>
<protein>
    <submittedName>
        <fullName evidence="1">Uncharacterized protein</fullName>
    </submittedName>
</protein>